<dbReference type="SUPFAM" id="SSF56176">
    <property type="entry name" value="FAD-binding/transporter-associated domain-like"/>
    <property type="match status" value="1"/>
</dbReference>
<comment type="similarity">
    <text evidence="2">Belongs to the oxygen-dependent FAD-linked oxidoreductase family.</text>
</comment>
<accession>D9W600</accession>
<dbReference type="PANTHER" id="PTHR42973:SF39">
    <property type="entry name" value="FAD-BINDING PCMH-TYPE DOMAIN-CONTAINING PROTEIN"/>
    <property type="match status" value="1"/>
</dbReference>
<dbReference type="GO" id="GO:0016491">
    <property type="term" value="F:oxidoreductase activity"/>
    <property type="evidence" value="ECO:0007669"/>
    <property type="project" value="UniProtKB-KW"/>
</dbReference>
<feature type="compositionally biased region" description="Gly residues" evidence="6">
    <location>
        <begin position="469"/>
        <end position="479"/>
    </location>
</feature>
<dbReference type="InterPro" id="IPR050416">
    <property type="entry name" value="FAD-linked_Oxidoreductase"/>
</dbReference>
<keyword evidence="9" id="KW-1185">Reference proteome</keyword>
<dbReference type="InterPro" id="IPR016166">
    <property type="entry name" value="FAD-bd_PCMH"/>
</dbReference>
<evidence type="ECO:0000256" key="3">
    <source>
        <dbReference type="ARBA" id="ARBA00022630"/>
    </source>
</evidence>
<proteinExistence type="inferred from homology"/>
<dbReference type="EMBL" id="GG657754">
    <property type="protein sequence ID" value="EFL20357.1"/>
    <property type="molecule type" value="Genomic_DNA"/>
</dbReference>
<protein>
    <submittedName>
        <fullName evidence="8">Oxidoreductase, FAD-binding</fullName>
    </submittedName>
</protein>
<feature type="compositionally biased region" description="Basic and acidic residues" evidence="6">
    <location>
        <begin position="437"/>
        <end position="446"/>
    </location>
</feature>
<name>D9W600_9ACTN</name>
<dbReference type="HOGENOM" id="CLU_569745_0_0_11"/>
<dbReference type="InterPro" id="IPR006093">
    <property type="entry name" value="Oxy_OxRdtase_FAD_BS"/>
</dbReference>
<keyword evidence="4" id="KW-0274">FAD</keyword>
<evidence type="ECO:0000313" key="8">
    <source>
        <dbReference type="EMBL" id="EFL20357.1"/>
    </source>
</evidence>
<keyword evidence="3" id="KW-0285">Flavoprotein</keyword>
<dbReference type="InterPro" id="IPR016169">
    <property type="entry name" value="FAD-bd_PCMH_sub2"/>
</dbReference>
<dbReference type="Proteomes" id="UP000003963">
    <property type="component" value="Unassembled WGS sequence"/>
</dbReference>
<organism evidence="8 9">
    <name type="scientific">Streptomyces himastatinicus ATCC 53653</name>
    <dbReference type="NCBI Taxonomy" id="457427"/>
    <lineage>
        <taxon>Bacteria</taxon>
        <taxon>Bacillati</taxon>
        <taxon>Actinomycetota</taxon>
        <taxon>Actinomycetes</taxon>
        <taxon>Kitasatosporales</taxon>
        <taxon>Streptomycetaceae</taxon>
        <taxon>Streptomyces</taxon>
        <taxon>Streptomyces violaceusniger group</taxon>
    </lineage>
</organism>
<sequence length="479" mass="51228">MVPMPTPERRAIFSIDTSYPRSAKTVRAVRRIRRIAPRPDFPAAFRGAVLRPGDHGYDTARVLDQGRAADEGPALIARCVDERDVATVLRYASDRGIPVAVRGGGHGSDGHAMPGGALVVDLSEMKAINVDPTTRVVRAQSGDLLGELDDAAQQHGLAVPAGTVSSTGVAGLTLGGGFGHLMRRYGATVDNLLACEFDQAADVPAKLPAYMATAPRELGLLTAIAPAPALPMPPEDAHGKPVLVLVPVYGGDVTTADQVIEPLTSLGRSYANLVTPIPWLQANRMLDAVAPYGQRMNLRGRLSAGPVRRRHRHPAAHRRLRTVARGLRLHDQPLEHGRRHIRGRRRGRHGLLPPGRGMAVGSRQHVGQLRARSAVRRVGDGARRGDAAPLPGQRLHQPHRRPGGGLAPGNPRQRGQAPAPARGQGRLGSWQPAPLQQEHRSRECRRTPPAVRLEEGGSMDTFDTDVLIAGGGPTGLPRL</sequence>
<feature type="compositionally biased region" description="Basic and acidic residues" evidence="6">
    <location>
        <begin position="377"/>
        <end position="386"/>
    </location>
</feature>
<dbReference type="Gene3D" id="3.40.462.20">
    <property type="match status" value="1"/>
</dbReference>
<feature type="domain" description="FAD-binding PCMH-type" evidence="7">
    <location>
        <begin position="69"/>
        <end position="251"/>
    </location>
</feature>
<evidence type="ECO:0000256" key="6">
    <source>
        <dbReference type="SAM" id="MobiDB-lite"/>
    </source>
</evidence>
<evidence type="ECO:0000256" key="1">
    <source>
        <dbReference type="ARBA" id="ARBA00001974"/>
    </source>
</evidence>
<keyword evidence="5" id="KW-0560">Oxidoreductase</keyword>
<feature type="region of interest" description="Disordered" evidence="6">
    <location>
        <begin position="334"/>
        <end position="479"/>
    </location>
</feature>
<gene>
    <name evidence="8" type="ORF">SSOG_00068</name>
</gene>
<dbReference type="InterPro" id="IPR036318">
    <property type="entry name" value="FAD-bd_PCMH-like_sf"/>
</dbReference>
<dbReference type="AlphaFoldDB" id="D9W600"/>
<evidence type="ECO:0000259" key="7">
    <source>
        <dbReference type="PROSITE" id="PS51387"/>
    </source>
</evidence>
<evidence type="ECO:0000256" key="4">
    <source>
        <dbReference type="ARBA" id="ARBA00022827"/>
    </source>
</evidence>
<dbReference type="InterPro" id="IPR016167">
    <property type="entry name" value="FAD-bd_PCMH_sub1"/>
</dbReference>
<dbReference type="GO" id="GO:0071949">
    <property type="term" value="F:FAD binding"/>
    <property type="evidence" value="ECO:0007669"/>
    <property type="project" value="InterPro"/>
</dbReference>
<feature type="compositionally biased region" description="Basic residues" evidence="6">
    <location>
        <begin position="337"/>
        <end position="349"/>
    </location>
</feature>
<dbReference type="InterPro" id="IPR006094">
    <property type="entry name" value="Oxid_FAD_bind_N"/>
</dbReference>
<dbReference type="Gene3D" id="3.30.465.10">
    <property type="match status" value="1"/>
</dbReference>
<dbReference type="STRING" id="457427.SSOG_00068"/>
<evidence type="ECO:0000256" key="5">
    <source>
        <dbReference type="ARBA" id="ARBA00023002"/>
    </source>
</evidence>
<dbReference type="PROSITE" id="PS51387">
    <property type="entry name" value="FAD_PCMH"/>
    <property type="match status" value="1"/>
</dbReference>
<reference evidence="8 9" key="1">
    <citation type="submission" date="2009-02" db="EMBL/GenBank/DDBJ databases">
        <title>Annotation of Streptomyces hygroscopicus strain ATCC 53653.</title>
        <authorList>
            <consortium name="The Broad Institute Genome Sequencing Platform"/>
            <consortium name="Broad Institute Microbial Sequencing Center"/>
            <person name="Fischbach M."/>
            <person name="Godfrey P."/>
            <person name="Ward D."/>
            <person name="Young S."/>
            <person name="Zeng Q."/>
            <person name="Koehrsen M."/>
            <person name="Alvarado L."/>
            <person name="Berlin A.M."/>
            <person name="Bochicchio J."/>
            <person name="Borenstein D."/>
            <person name="Chapman S.B."/>
            <person name="Chen Z."/>
            <person name="Engels R."/>
            <person name="Freedman E."/>
            <person name="Gellesch M."/>
            <person name="Goldberg J."/>
            <person name="Griggs A."/>
            <person name="Gujja S."/>
            <person name="Heilman E.R."/>
            <person name="Heiman D.I."/>
            <person name="Hepburn T.A."/>
            <person name="Howarth C."/>
            <person name="Jen D."/>
            <person name="Larson L."/>
            <person name="Lewis B."/>
            <person name="Mehta T."/>
            <person name="Park D."/>
            <person name="Pearson M."/>
            <person name="Richards J."/>
            <person name="Roberts A."/>
            <person name="Saif S."/>
            <person name="Shea T.D."/>
            <person name="Shenoy N."/>
            <person name="Sisk P."/>
            <person name="Stolte C."/>
            <person name="Sykes S.N."/>
            <person name="Thomson T."/>
            <person name="Walk T."/>
            <person name="White J."/>
            <person name="Yandava C."/>
            <person name="Straight P."/>
            <person name="Clardy J."/>
            <person name="Hung D."/>
            <person name="Kolter R."/>
            <person name="Mekalanos J."/>
            <person name="Walker S."/>
            <person name="Walsh C.T."/>
            <person name="Wieland-Brown L.C."/>
            <person name="Haas B."/>
            <person name="Nusbaum C."/>
            <person name="Birren B."/>
        </authorList>
    </citation>
    <scope>NUCLEOTIDE SEQUENCE [LARGE SCALE GENOMIC DNA]</scope>
    <source>
        <strain evidence="8 9">ATCC 53653</strain>
    </source>
</reference>
<dbReference type="PANTHER" id="PTHR42973">
    <property type="entry name" value="BINDING OXIDOREDUCTASE, PUTATIVE (AFU_ORTHOLOGUE AFUA_1G17690)-RELATED"/>
    <property type="match status" value="1"/>
</dbReference>
<dbReference type="Pfam" id="PF01565">
    <property type="entry name" value="FAD_binding_4"/>
    <property type="match status" value="1"/>
</dbReference>
<dbReference type="Gene3D" id="3.30.43.10">
    <property type="entry name" value="Uridine Diphospho-n-acetylenolpyruvylglucosamine Reductase, domain 2"/>
    <property type="match status" value="1"/>
</dbReference>
<evidence type="ECO:0000313" key="9">
    <source>
        <dbReference type="Proteomes" id="UP000003963"/>
    </source>
</evidence>
<evidence type="ECO:0000256" key="2">
    <source>
        <dbReference type="ARBA" id="ARBA00005466"/>
    </source>
</evidence>
<dbReference type="PROSITE" id="PS00862">
    <property type="entry name" value="OX2_COVAL_FAD"/>
    <property type="match status" value="1"/>
</dbReference>
<comment type="cofactor">
    <cofactor evidence="1">
        <name>FAD</name>
        <dbReference type="ChEBI" id="CHEBI:57692"/>
    </cofactor>
</comment>